<reference evidence="3 4" key="1">
    <citation type="journal article" date="2013" name="Stand. Genomic Sci.">
        <title>Genome sequence of the reddish-pigmented Rubellimicrobium thermophilum type strain (DSM 16684(T)), a member of the Roseobacter clade.</title>
        <authorList>
            <person name="Fiebig A."/>
            <person name="Riedel T."/>
            <person name="Gronow S."/>
            <person name="Petersen J."/>
            <person name="Klenk H.P."/>
            <person name="Goker M."/>
        </authorList>
    </citation>
    <scope>NUCLEOTIDE SEQUENCE [LARGE SCALE GENOMIC DNA]</scope>
    <source>
        <strain evidence="3 4">DSM 16684</strain>
    </source>
</reference>
<dbReference type="HOGENOM" id="CLU_020884_3_0_5"/>
<dbReference type="InterPro" id="IPR001279">
    <property type="entry name" value="Metallo-B-lactamas"/>
</dbReference>
<dbReference type="AlphaFoldDB" id="S9S0G0"/>
<evidence type="ECO:0000313" key="4">
    <source>
        <dbReference type="Proteomes" id="UP000015346"/>
    </source>
</evidence>
<feature type="domain" description="Metallo-beta-lactamase" evidence="2">
    <location>
        <begin position="23"/>
        <end position="237"/>
    </location>
</feature>
<dbReference type="Proteomes" id="UP000015346">
    <property type="component" value="Unassembled WGS sequence"/>
</dbReference>
<dbReference type="STRING" id="1123069.ruthe_02661"/>
<dbReference type="Gene3D" id="3.60.15.10">
    <property type="entry name" value="Ribonuclease Z/Hydroxyacylglutathione hydrolase-like"/>
    <property type="match status" value="1"/>
</dbReference>
<dbReference type="SMART" id="SM00849">
    <property type="entry name" value="Lactamase_B"/>
    <property type="match status" value="1"/>
</dbReference>
<protein>
    <submittedName>
        <fullName evidence="3">Putative Zn-dependent hydrolase of the beta-lactamase fold protein</fullName>
    </submittedName>
</protein>
<dbReference type="RefSeq" id="WP_021098736.1">
    <property type="nucleotide sequence ID" value="NZ_KE557323.1"/>
</dbReference>
<dbReference type="PANTHER" id="PTHR43546">
    <property type="entry name" value="UPF0173 METAL-DEPENDENT HYDROLASE MJ1163-RELATED"/>
    <property type="match status" value="1"/>
</dbReference>
<gene>
    <name evidence="3" type="ORF">ruthe_02661</name>
</gene>
<dbReference type="OrthoDB" id="9805728at2"/>
<feature type="compositionally biased region" description="Basic and acidic residues" evidence="1">
    <location>
        <begin position="267"/>
        <end position="278"/>
    </location>
</feature>
<name>S9S0G0_9RHOB</name>
<feature type="region of interest" description="Disordered" evidence="1">
    <location>
        <begin position="265"/>
        <end position="289"/>
    </location>
</feature>
<keyword evidence="4" id="KW-1185">Reference proteome</keyword>
<sequence length="289" mass="31113">MILARRQAAAWDSPGRAGLTWLGQAGFWIDTGHHRLLIDPYLSDSLARKYAGRRHDHRRMMPPPITPEALPRPDLVLVTHAHTDHMDPDTLGPLAARCPDLPFVVPAACEAIARERIGAGARLVLVDAGERIEPLPGLRLTVLPAAHETRDTDAQGRHLFLGYAVGFADTILYHSGDCVPFAGLEGLLCDLSPGIVLLPVNGRDAARREAGIPGNFTLEEAVALAQKAGAAVLVPHHFGLFAFNTCEPAAIDRLAAVTDRPAILRPRPGETLHPRQEPDAAGMPLLPGR</sequence>
<comment type="caution">
    <text evidence="3">The sequence shown here is derived from an EMBL/GenBank/DDBJ whole genome shotgun (WGS) entry which is preliminary data.</text>
</comment>
<dbReference type="PATRIC" id="fig|1123069.3.peg.2637"/>
<evidence type="ECO:0000259" key="2">
    <source>
        <dbReference type="SMART" id="SM00849"/>
    </source>
</evidence>
<accession>S9S0G0</accession>
<dbReference type="InterPro" id="IPR036866">
    <property type="entry name" value="RibonucZ/Hydroxyglut_hydro"/>
</dbReference>
<dbReference type="GO" id="GO:0016787">
    <property type="term" value="F:hydrolase activity"/>
    <property type="evidence" value="ECO:0007669"/>
    <property type="project" value="UniProtKB-KW"/>
</dbReference>
<dbReference type="EMBL" id="AOLV01000031">
    <property type="protein sequence ID" value="EPX83710.1"/>
    <property type="molecule type" value="Genomic_DNA"/>
</dbReference>
<dbReference type="SUPFAM" id="SSF56281">
    <property type="entry name" value="Metallo-hydrolase/oxidoreductase"/>
    <property type="match status" value="1"/>
</dbReference>
<keyword evidence="3" id="KW-0378">Hydrolase</keyword>
<evidence type="ECO:0000313" key="3">
    <source>
        <dbReference type="EMBL" id="EPX83710.1"/>
    </source>
</evidence>
<dbReference type="Pfam" id="PF12706">
    <property type="entry name" value="Lactamase_B_2"/>
    <property type="match status" value="1"/>
</dbReference>
<proteinExistence type="predicted"/>
<dbReference type="InterPro" id="IPR050114">
    <property type="entry name" value="UPF0173_UPF0282_UlaG_hydrolase"/>
</dbReference>
<evidence type="ECO:0000256" key="1">
    <source>
        <dbReference type="SAM" id="MobiDB-lite"/>
    </source>
</evidence>
<organism evidence="3 4">
    <name type="scientific">Rubellimicrobium thermophilum DSM 16684</name>
    <dbReference type="NCBI Taxonomy" id="1123069"/>
    <lineage>
        <taxon>Bacteria</taxon>
        <taxon>Pseudomonadati</taxon>
        <taxon>Pseudomonadota</taxon>
        <taxon>Alphaproteobacteria</taxon>
        <taxon>Rhodobacterales</taxon>
        <taxon>Roseobacteraceae</taxon>
        <taxon>Rubellimicrobium</taxon>
    </lineage>
</organism>